<evidence type="ECO:0000313" key="2">
    <source>
        <dbReference type="Proteomes" id="UP001254564"/>
    </source>
</evidence>
<dbReference type="InterPro" id="IPR025586">
    <property type="entry name" value="PcfJ"/>
</dbReference>
<proteinExistence type="predicted"/>
<gene>
    <name evidence="1" type="ORF">QC823_15795</name>
</gene>
<keyword evidence="2" id="KW-1185">Reference proteome</keyword>
<name>A0ABU1H7Z0_9GAMM</name>
<protein>
    <submittedName>
        <fullName evidence="1">PcfJ domain-containing protein</fullName>
    </submittedName>
</protein>
<accession>A0ABU1H7Z0</accession>
<dbReference type="Proteomes" id="UP001254564">
    <property type="component" value="Unassembled WGS sequence"/>
</dbReference>
<dbReference type="EMBL" id="JARWAN010000044">
    <property type="protein sequence ID" value="MDR5900427.1"/>
    <property type="molecule type" value="Genomic_DNA"/>
</dbReference>
<dbReference type="Pfam" id="PF14284">
    <property type="entry name" value="PcfJ"/>
    <property type="match status" value="1"/>
</dbReference>
<dbReference type="RefSeq" id="WP_309657303.1">
    <property type="nucleotide sequence ID" value="NZ_JARWAN010000044.1"/>
</dbReference>
<comment type="caution">
    <text evidence="1">The sequence shown here is derived from an EMBL/GenBank/DDBJ whole genome shotgun (WGS) entry which is preliminary data.</text>
</comment>
<reference evidence="1 2" key="1">
    <citation type="submission" date="2023-04" db="EMBL/GenBank/DDBJ databases">
        <title>A long-awaited taxogenomic arrangement of the family Halomonadaceae.</title>
        <authorList>
            <person name="De La Haba R."/>
            <person name="Chuvochina M."/>
            <person name="Wittouck S."/>
            <person name="Arahal D.R."/>
            <person name="Sanchez-Porro C."/>
            <person name="Hugenholtz P."/>
            <person name="Ventosa A."/>
        </authorList>
    </citation>
    <scope>NUCLEOTIDE SEQUENCE [LARGE SCALE GENOMIC DNA]</scope>
    <source>
        <strain evidence="1 2">DSM 21020</strain>
    </source>
</reference>
<evidence type="ECO:0000313" key="1">
    <source>
        <dbReference type="EMBL" id="MDR5900427.1"/>
    </source>
</evidence>
<organism evidence="1 2">
    <name type="scientific">Vreelandella vilamensis</name>
    <dbReference type="NCBI Taxonomy" id="531309"/>
    <lineage>
        <taxon>Bacteria</taxon>
        <taxon>Pseudomonadati</taxon>
        <taxon>Pseudomonadota</taxon>
        <taxon>Gammaproteobacteria</taxon>
        <taxon>Oceanospirillales</taxon>
        <taxon>Halomonadaceae</taxon>
        <taxon>Vreelandella</taxon>
    </lineage>
</organism>
<sequence>MAWYLTPHWRIGVMRFNWLWKKRPPHDTPPDTRVAFDFQAAVGYPLTLRLSPWQSATPFAWQSDVNGEPVASGTFLAPIGIGWALLATTHAPALMAGMPESVREVIRLAPFLGVELAQVCGQLRAAQELAVSSPLLLILLVERGVQESWTPAFFDHLLGKRQAEQCAAVGLDNTNACAKLLRRCALWPMIPRDLRELVRPLHRNDDTVLLRHHASLNLAHLLFLARYEGERWPGLLVLIDGTLEHDTPRPGAHLWLKRMITDTACMLPATPQALYRVRTAAALQALHDRQIQRFNADLHADDGQQNAAALQRRHGDYPAPPLPGTKAITPLTSWQALLQEGQRMGHCVGSYDRSVAHGRLAIYHMQAPQALTIAIAPQGNHWVLSQARGVRNAMPLDEAQKAIQAWLTTVQPRAS</sequence>